<feature type="transmembrane region" description="Helical" evidence="1">
    <location>
        <begin position="209"/>
        <end position="226"/>
    </location>
</feature>
<keyword evidence="1" id="KW-0812">Transmembrane</keyword>
<name>A0A562JRE4_9BACI</name>
<sequence length="237" mass="27552">MINIFNLRKKLIKFLTIGSPIIAIGLVYLFQVEPLNLLKSLLNDKFFDAITKDLTAFIINQAIIVFLINLILEMYRHFGIFSISVKNKDRKDTTYLPLGQDQRRKKIDIDLKVDFRSLIIKHIFKSLGGLNLFIYIPHWVSLEVRNKENFHPDSFDFSNFEFISFSLDKGTQTRSTSSNIYISAEMFSNATSFVEGDLISEIKPASDKWYLRLITYILILLLFEIGENRHNIISTRS</sequence>
<evidence type="ECO:0000313" key="2">
    <source>
        <dbReference type="EMBL" id="TWH85726.1"/>
    </source>
</evidence>
<organism evidence="2 3">
    <name type="scientific">Cytobacillus oceanisediminis</name>
    <dbReference type="NCBI Taxonomy" id="665099"/>
    <lineage>
        <taxon>Bacteria</taxon>
        <taxon>Bacillati</taxon>
        <taxon>Bacillota</taxon>
        <taxon>Bacilli</taxon>
        <taxon>Bacillales</taxon>
        <taxon>Bacillaceae</taxon>
        <taxon>Cytobacillus</taxon>
    </lineage>
</organism>
<evidence type="ECO:0000313" key="3">
    <source>
        <dbReference type="Proteomes" id="UP000318667"/>
    </source>
</evidence>
<keyword evidence="1" id="KW-1133">Transmembrane helix</keyword>
<accession>A0A562JRE4</accession>
<feature type="transmembrane region" description="Helical" evidence="1">
    <location>
        <begin position="50"/>
        <end position="72"/>
    </location>
</feature>
<feature type="transmembrane region" description="Helical" evidence="1">
    <location>
        <begin position="12"/>
        <end position="30"/>
    </location>
</feature>
<dbReference type="AlphaFoldDB" id="A0A562JRE4"/>
<protein>
    <submittedName>
        <fullName evidence="2">Uncharacterized protein</fullName>
    </submittedName>
</protein>
<keyword evidence="1" id="KW-0472">Membrane</keyword>
<dbReference type="Proteomes" id="UP000318667">
    <property type="component" value="Unassembled WGS sequence"/>
</dbReference>
<reference evidence="2 3" key="1">
    <citation type="journal article" date="2015" name="Stand. Genomic Sci.">
        <title>Genomic Encyclopedia of Bacterial and Archaeal Type Strains, Phase III: the genomes of soil and plant-associated and newly described type strains.</title>
        <authorList>
            <person name="Whitman W.B."/>
            <person name="Woyke T."/>
            <person name="Klenk H.P."/>
            <person name="Zhou Y."/>
            <person name="Lilburn T.G."/>
            <person name="Beck B.J."/>
            <person name="De Vos P."/>
            <person name="Vandamme P."/>
            <person name="Eisen J.A."/>
            <person name="Garrity G."/>
            <person name="Hugenholtz P."/>
            <person name="Kyrpides N.C."/>
        </authorList>
    </citation>
    <scope>NUCLEOTIDE SEQUENCE [LARGE SCALE GENOMIC DNA]</scope>
    <source>
        <strain evidence="2 3">CGMCC 1.10115</strain>
    </source>
</reference>
<dbReference type="EMBL" id="VLKI01000008">
    <property type="protein sequence ID" value="TWH85726.1"/>
    <property type="molecule type" value="Genomic_DNA"/>
</dbReference>
<comment type="caution">
    <text evidence="2">The sequence shown here is derived from an EMBL/GenBank/DDBJ whole genome shotgun (WGS) entry which is preliminary data.</text>
</comment>
<keyword evidence="3" id="KW-1185">Reference proteome</keyword>
<gene>
    <name evidence="2" type="ORF">IQ19_03151</name>
</gene>
<dbReference type="RefSeq" id="WP_144543239.1">
    <property type="nucleotide sequence ID" value="NZ_CBCSDC010000005.1"/>
</dbReference>
<dbReference type="GeneID" id="65404307"/>
<evidence type="ECO:0000256" key="1">
    <source>
        <dbReference type="SAM" id="Phobius"/>
    </source>
</evidence>
<proteinExistence type="predicted"/>